<proteinExistence type="inferred from homology"/>
<dbReference type="OrthoDB" id="5390at2759"/>
<keyword evidence="6" id="KW-1185">Reference proteome</keyword>
<gene>
    <name evidence="5" type="ordered locus">KLTH0F01386g</name>
</gene>
<evidence type="ECO:0000313" key="6">
    <source>
        <dbReference type="Proteomes" id="UP000002036"/>
    </source>
</evidence>
<dbReference type="STRING" id="559295.C5DK32"/>
<dbReference type="eggNOG" id="KOG4008">
    <property type="taxonomic scope" value="Eukaryota"/>
</dbReference>
<evidence type="ECO:0000313" key="5">
    <source>
        <dbReference type="EMBL" id="CAR23833.1"/>
    </source>
</evidence>
<dbReference type="GO" id="GO:0006364">
    <property type="term" value="P:rRNA processing"/>
    <property type="evidence" value="ECO:0007669"/>
    <property type="project" value="TreeGrafter"/>
</dbReference>
<feature type="domain" description="Ribosomal RNA-processing protein 7 C-terminal" evidence="3">
    <location>
        <begin position="199"/>
        <end position="318"/>
    </location>
</feature>
<dbReference type="HOGENOM" id="CLU_053375_0_0_1"/>
<dbReference type="Proteomes" id="UP000002036">
    <property type="component" value="Chromosome F"/>
</dbReference>
<dbReference type="PANTHER" id="PTHR13191">
    <property type="entry name" value="RIBOSOMAL RNA PROCESSING PROTEIN 7-RELATED"/>
    <property type="match status" value="1"/>
</dbReference>
<reference evidence="5 6" key="1">
    <citation type="journal article" date="2009" name="Genome Res.">
        <title>Comparative genomics of protoploid Saccharomycetaceae.</title>
        <authorList>
            <consortium name="The Genolevures Consortium"/>
            <person name="Souciet J.-L."/>
            <person name="Dujon B."/>
            <person name="Gaillardin C."/>
            <person name="Johnston M."/>
            <person name="Baret P.V."/>
            <person name="Cliften P."/>
            <person name="Sherman D.J."/>
            <person name="Weissenbach J."/>
            <person name="Westhof E."/>
            <person name="Wincker P."/>
            <person name="Jubin C."/>
            <person name="Poulain J."/>
            <person name="Barbe V."/>
            <person name="Segurens B."/>
            <person name="Artiguenave F."/>
            <person name="Anthouard V."/>
            <person name="Vacherie B."/>
            <person name="Val M.-E."/>
            <person name="Fulton R.S."/>
            <person name="Minx P."/>
            <person name="Wilson R."/>
            <person name="Durrens P."/>
            <person name="Jean G."/>
            <person name="Marck C."/>
            <person name="Martin T."/>
            <person name="Nikolski M."/>
            <person name="Rolland T."/>
            <person name="Seret M.-L."/>
            <person name="Casaregola S."/>
            <person name="Despons L."/>
            <person name="Fairhead C."/>
            <person name="Fischer G."/>
            <person name="Lafontaine I."/>
            <person name="Leh V."/>
            <person name="Lemaire M."/>
            <person name="de Montigny J."/>
            <person name="Neuveglise C."/>
            <person name="Thierry A."/>
            <person name="Blanc-Lenfle I."/>
            <person name="Bleykasten C."/>
            <person name="Diffels J."/>
            <person name="Fritsch E."/>
            <person name="Frangeul L."/>
            <person name="Goeffon A."/>
            <person name="Jauniaux N."/>
            <person name="Kachouri-Lafond R."/>
            <person name="Payen C."/>
            <person name="Potier S."/>
            <person name="Pribylova L."/>
            <person name="Ozanne C."/>
            <person name="Richard G.-F."/>
            <person name="Sacerdot C."/>
            <person name="Straub M.-L."/>
            <person name="Talla E."/>
        </authorList>
    </citation>
    <scope>NUCLEOTIDE SEQUENCE [LARGE SCALE GENOMIC DNA]</scope>
    <source>
        <strain evidence="6">ATCC 56472 / CBS 6340 / NRRL Y-8284</strain>
    </source>
</reference>
<accession>C5DK32</accession>
<dbReference type="RefSeq" id="XP_002554270.1">
    <property type="nucleotide sequence ID" value="XM_002554224.1"/>
</dbReference>
<dbReference type="OMA" id="GIHKWIA"/>
<sequence>MKRRVNWSTRSLNNARYTEPQPTYKMSARVDSMKNGFLVIPFKLPQSQKLEEHSEEACHYMFIKKHQSKSELEQNCLFLVNLPLLTHLENLKQGFGSIMSQYGSVAHVAQLLHHDEFGLSEVDLSSLTSDLMSTGDAEEKRYTPRNTALLQFVDAASVDNAWSALRKYSQERKQSKIVTWNFDSPSMATFINFYKPLDLDYLKEDVYSHMALFEQREQQAQEQAQSSIVDEDGFTLVVGKNTKNLNSIRKKILNKNPLLKHEKIVKPPTMVDKKAKQDFYRFQIRERKKQEISELLKKFKQDQEKIKEMKSKRKFNPYA</sequence>
<evidence type="ECO:0000256" key="2">
    <source>
        <dbReference type="SAM" id="Coils"/>
    </source>
</evidence>
<dbReference type="GO" id="GO:0034456">
    <property type="term" value="C:UTP-C complex"/>
    <property type="evidence" value="ECO:0007669"/>
    <property type="project" value="TreeGrafter"/>
</dbReference>
<dbReference type="KEGG" id="lth:KLTH0F01386g"/>
<dbReference type="Gene3D" id="6.10.250.1770">
    <property type="match status" value="1"/>
</dbReference>
<dbReference type="GO" id="GO:0000028">
    <property type="term" value="P:ribosomal small subunit assembly"/>
    <property type="evidence" value="ECO:0007669"/>
    <property type="project" value="TreeGrafter"/>
</dbReference>
<protein>
    <submittedName>
        <fullName evidence="5">KLTH0F01386p</fullName>
    </submittedName>
</protein>
<dbReference type="PANTHER" id="PTHR13191:SF0">
    <property type="entry name" value="RIBOSOMAL RNA-PROCESSING PROTEIN 7 HOMOLOG A-RELATED"/>
    <property type="match status" value="1"/>
</dbReference>
<dbReference type="InterPro" id="IPR040447">
    <property type="entry name" value="RRM_Rrp7"/>
</dbReference>
<comment type="similarity">
    <text evidence="1">Belongs to the RRP7 family.</text>
</comment>
<dbReference type="GO" id="GO:0032545">
    <property type="term" value="C:CURI complex"/>
    <property type="evidence" value="ECO:0007669"/>
    <property type="project" value="TreeGrafter"/>
</dbReference>
<dbReference type="Gene3D" id="6.10.250.2760">
    <property type="match status" value="1"/>
</dbReference>
<dbReference type="GeneID" id="8292461"/>
<name>C5DK32_LACTC</name>
<dbReference type="InParanoid" id="C5DK32"/>
<dbReference type="Pfam" id="PF17799">
    <property type="entry name" value="RRM_Rrp7"/>
    <property type="match status" value="1"/>
</dbReference>
<dbReference type="InterPro" id="IPR040446">
    <property type="entry name" value="RRP7"/>
</dbReference>
<dbReference type="Pfam" id="PF12923">
    <property type="entry name" value="RRP7"/>
    <property type="match status" value="1"/>
</dbReference>
<evidence type="ECO:0000256" key="1">
    <source>
        <dbReference type="ARBA" id="ARBA00006110"/>
    </source>
</evidence>
<dbReference type="InterPro" id="IPR024326">
    <property type="entry name" value="RRP7_C"/>
</dbReference>
<organism evidence="5 6">
    <name type="scientific">Lachancea thermotolerans (strain ATCC 56472 / CBS 6340 / NRRL Y-8284)</name>
    <name type="common">Yeast</name>
    <name type="synonym">Kluyveromyces thermotolerans</name>
    <dbReference type="NCBI Taxonomy" id="559295"/>
    <lineage>
        <taxon>Eukaryota</taxon>
        <taxon>Fungi</taxon>
        <taxon>Dikarya</taxon>
        <taxon>Ascomycota</taxon>
        <taxon>Saccharomycotina</taxon>
        <taxon>Saccharomycetes</taxon>
        <taxon>Saccharomycetales</taxon>
        <taxon>Saccharomycetaceae</taxon>
        <taxon>Lachancea</taxon>
    </lineage>
</organism>
<feature type="domain" description="Rrp7 RRM-like N-terminal" evidence="4">
    <location>
        <begin position="33"/>
        <end position="194"/>
    </location>
</feature>
<evidence type="ECO:0000259" key="4">
    <source>
        <dbReference type="Pfam" id="PF17799"/>
    </source>
</evidence>
<feature type="coiled-coil region" evidence="2">
    <location>
        <begin position="285"/>
        <end position="312"/>
    </location>
</feature>
<evidence type="ECO:0000259" key="3">
    <source>
        <dbReference type="Pfam" id="PF12923"/>
    </source>
</evidence>
<dbReference type="FunCoup" id="C5DK32">
    <property type="interactions" value="290"/>
</dbReference>
<dbReference type="AlphaFoldDB" id="C5DK32"/>
<dbReference type="EMBL" id="CU928170">
    <property type="protein sequence ID" value="CAR23833.1"/>
    <property type="molecule type" value="Genomic_DNA"/>
</dbReference>
<keyword evidence="2" id="KW-0175">Coiled coil</keyword>